<proteinExistence type="predicted"/>
<evidence type="ECO:0000313" key="2">
    <source>
        <dbReference type="EMBL" id="ODQ77223.1"/>
    </source>
</evidence>
<dbReference type="RefSeq" id="XP_018982551.1">
    <property type="nucleotide sequence ID" value="XM_019131258.2"/>
</dbReference>
<evidence type="ECO:0000313" key="3">
    <source>
        <dbReference type="Proteomes" id="UP000094336"/>
    </source>
</evidence>
<dbReference type="AlphaFoldDB" id="A0A1E3QHN4"/>
<dbReference type="Proteomes" id="UP000094336">
    <property type="component" value="Unassembled WGS sequence"/>
</dbReference>
<protein>
    <submittedName>
        <fullName evidence="2">Uncharacterized protein</fullName>
    </submittedName>
</protein>
<organism evidence="2 3">
    <name type="scientific">Babjeviella inositovora NRRL Y-12698</name>
    <dbReference type="NCBI Taxonomy" id="984486"/>
    <lineage>
        <taxon>Eukaryota</taxon>
        <taxon>Fungi</taxon>
        <taxon>Dikarya</taxon>
        <taxon>Ascomycota</taxon>
        <taxon>Saccharomycotina</taxon>
        <taxon>Pichiomycetes</taxon>
        <taxon>Serinales incertae sedis</taxon>
        <taxon>Babjeviella</taxon>
    </lineage>
</organism>
<keyword evidence="3" id="KW-1185">Reference proteome</keyword>
<feature type="non-terminal residue" evidence="2">
    <location>
        <position position="102"/>
    </location>
</feature>
<feature type="region of interest" description="Disordered" evidence="1">
    <location>
        <begin position="55"/>
        <end position="75"/>
    </location>
</feature>
<evidence type="ECO:0000256" key="1">
    <source>
        <dbReference type="SAM" id="MobiDB-lite"/>
    </source>
</evidence>
<feature type="non-terminal residue" evidence="2">
    <location>
        <position position="1"/>
    </location>
</feature>
<feature type="compositionally biased region" description="Polar residues" evidence="1">
    <location>
        <begin position="64"/>
        <end position="75"/>
    </location>
</feature>
<gene>
    <name evidence="2" type="ORF">BABINDRAFT_20958</name>
</gene>
<dbReference type="EMBL" id="KV454442">
    <property type="protein sequence ID" value="ODQ77223.1"/>
    <property type="molecule type" value="Genomic_DNA"/>
</dbReference>
<dbReference type="GeneID" id="30149111"/>
<reference evidence="3" key="1">
    <citation type="submission" date="2016-05" db="EMBL/GenBank/DDBJ databases">
        <title>Comparative genomics of biotechnologically important yeasts.</title>
        <authorList>
            <consortium name="DOE Joint Genome Institute"/>
            <person name="Riley R."/>
            <person name="Haridas S."/>
            <person name="Wolfe K.H."/>
            <person name="Lopes M.R."/>
            <person name="Hittinger C.T."/>
            <person name="Goker M."/>
            <person name="Salamov A."/>
            <person name="Wisecaver J."/>
            <person name="Long T.M."/>
            <person name="Aerts A.L."/>
            <person name="Barry K."/>
            <person name="Choi C."/>
            <person name="Clum A."/>
            <person name="Coughlan A.Y."/>
            <person name="Deshpande S."/>
            <person name="Douglass A.P."/>
            <person name="Hanson S.J."/>
            <person name="Klenk H.-P."/>
            <person name="Labutti K."/>
            <person name="Lapidus A."/>
            <person name="Lindquist E."/>
            <person name="Lipzen A."/>
            <person name="Meier-Kolthoff J.P."/>
            <person name="Ohm R.A."/>
            <person name="Otillar R.P."/>
            <person name="Pangilinan J."/>
            <person name="Peng Y."/>
            <person name="Rokas A."/>
            <person name="Rosa C.A."/>
            <person name="Scheuner C."/>
            <person name="Sibirny A.A."/>
            <person name="Slot J.C."/>
            <person name="Stielow J.B."/>
            <person name="Sun H."/>
            <person name="Kurtzman C.P."/>
            <person name="Blackwell M."/>
            <person name="Grigoriev I.V."/>
            <person name="Jeffries T.W."/>
        </authorList>
    </citation>
    <scope>NUCLEOTIDE SEQUENCE [LARGE SCALE GENOMIC DNA]</scope>
    <source>
        <strain evidence="3">NRRL Y-12698</strain>
    </source>
</reference>
<sequence>FRVRNKQRSVHPSESIGVFLNESFFKFFLAVIDARRMRNISTERLHPSRDTWMTGAMRRKSAKESTSTSDGLVLVSSSTGRGSMAPLGICLSVPGIGRISRR</sequence>
<name>A0A1E3QHN4_9ASCO</name>
<accession>A0A1E3QHN4</accession>